<accession>A0ACC6STW1</accession>
<organism evidence="1 2">
    <name type="scientific">Mesorhizobium australicum</name>
    <dbReference type="NCBI Taxonomy" id="536018"/>
    <lineage>
        <taxon>Bacteria</taxon>
        <taxon>Pseudomonadati</taxon>
        <taxon>Pseudomonadota</taxon>
        <taxon>Alphaproteobacteria</taxon>
        <taxon>Hyphomicrobiales</taxon>
        <taxon>Phyllobacteriaceae</taxon>
        <taxon>Mesorhizobium</taxon>
    </lineage>
</organism>
<dbReference type="EC" id="2.4.1.182" evidence="1"/>
<keyword evidence="1" id="KW-0328">Glycosyltransferase</keyword>
<keyword evidence="2" id="KW-1185">Reference proteome</keyword>
<comment type="caution">
    <text evidence="1">The sequence shown here is derived from an EMBL/GenBank/DDBJ whole genome shotgun (WGS) entry which is preliminary data.</text>
</comment>
<dbReference type="EMBL" id="JAMYRI010000002">
    <property type="protein sequence ID" value="MER9283112.1"/>
    <property type="molecule type" value="Genomic_DNA"/>
</dbReference>
<evidence type="ECO:0000313" key="2">
    <source>
        <dbReference type="Proteomes" id="UP001480082"/>
    </source>
</evidence>
<sequence length="392" mass="42932">MADGALKIAIVAGEESGDLLGADIVQSLRQITGREVRLVGLGGRHLQALGLVSPFDAGEVALMGFSAVLRDLPRLMRRIGQLAGLVADAKPDCLVTIDSPDFSLRVAKKVRAANPAIPIVHYVCPSVWAWRPGRAVAMKPYVDHILCILPFEVKELDRLGGPPGTYVGHRLTHDPGVLSAARAQAQPRDLSPDRVKTLLVLPGSRRGEVRRLLEPFGETVSMLRARGHRLRLMLPTVPHVADTVRSAVTRWDEKPEIILEPERKWQAFGKADAALIASGTVSLELALSGVPMISCYRLDPVARAVARYLVSVWSALLPNLISDRALIPEFYDEYVRPNNLARQLEALLADSGMRAWQKDGFAEISRRMATDKPSGEIAAQVVMGCIKRVRRQ</sequence>
<evidence type="ECO:0000313" key="1">
    <source>
        <dbReference type="EMBL" id="MER9283112.1"/>
    </source>
</evidence>
<keyword evidence="1" id="KW-0808">Transferase</keyword>
<protein>
    <submittedName>
        <fullName evidence="1">Lipid-A-disaccharide synthase</fullName>
        <ecNumber evidence="1">2.4.1.182</ecNumber>
    </submittedName>
</protein>
<gene>
    <name evidence="1" type="primary">lpxB</name>
    <name evidence="1" type="ORF">NKI81_03930</name>
</gene>
<reference evidence="1 2" key="1">
    <citation type="journal article" date="2024" name="Proc. Natl. Acad. Sci. U.S.A.">
        <title>The evolutionary genomics of adaptation to stress in wild rhizobium bacteria.</title>
        <authorList>
            <person name="Kehlet-Delgado H."/>
            <person name="Montoya A.P."/>
            <person name="Jensen K.T."/>
            <person name="Wendlandt C.E."/>
            <person name="Dexheimer C."/>
            <person name="Roberts M."/>
            <person name="Torres Martinez L."/>
            <person name="Friesen M.L."/>
            <person name="Griffitts J.S."/>
            <person name="Porter S.S."/>
        </authorList>
    </citation>
    <scope>NUCLEOTIDE SEQUENCE [LARGE SCALE GENOMIC DNA]</scope>
    <source>
        <strain evidence="1 2">M0468</strain>
    </source>
</reference>
<dbReference type="Proteomes" id="UP001480082">
    <property type="component" value="Unassembled WGS sequence"/>
</dbReference>
<name>A0ACC6STW1_9HYPH</name>
<proteinExistence type="predicted"/>